<dbReference type="OrthoDB" id="426454at2759"/>
<name>A0A812MJQ1_SYMPI</name>
<dbReference type="AlphaFoldDB" id="A0A812MJQ1"/>
<reference evidence="2" key="1">
    <citation type="submission" date="2021-02" db="EMBL/GenBank/DDBJ databases">
        <authorList>
            <person name="Dougan E. K."/>
            <person name="Rhodes N."/>
            <person name="Thang M."/>
            <person name="Chan C."/>
        </authorList>
    </citation>
    <scope>NUCLEOTIDE SEQUENCE</scope>
</reference>
<dbReference type="EMBL" id="CAJNIZ010008484">
    <property type="protein sequence ID" value="CAE7267941.1"/>
    <property type="molecule type" value="Genomic_DNA"/>
</dbReference>
<accession>A0A812MJQ1</accession>
<evidence type="ECO:0000313" key="3">
    <source>
        <dbReference type="Proteomes" id="UP000649617"/>
    </source>
</evidence>
<gene>
    <name evidence="2" type="primary">HERC1</name>
    <name evidence="2" type="ORF">SPIL2461_LOCUS5833</name>
</gene>
<keyword evidence="3" id="KW-1185">Reference proteome</keyword>
<evidence type="ECO:0000256" key="1">
    <source>
        <dbReference type="SAM" id="MobiDB-lite"/>
    </source>
</evidence>
<dbReference type="Proteomes" id="UP000649617">
    <property type="component" value="Unassembled WGS sequence"/>
</dbReference>
<sequence>MEVATPLRTRPSVPTEHYSPSPGYDETPHKTPAKRKHTLSPRKNAISDEDERNSPIPSRDDTTAEKPVLGELQISPQAMRMRAQRIFKPRANGTRKVSDEETFISEVDVLRSEILESEVPASALNALARGCKKDAPGLGSKIPTSGAANASRDARNFIRRWGLTWKVPLSHIEFVHNGITKDTPYLSPLKYIPFLLERAPELLFGGLDAVQGQKLLSSFWGAYRQTHPEHHVFKEHADSLSTVLPLTVHGDEGRGVRKGNTCLLSVETPFGLGAAINIETGFHHDDCKCCKHGELNLHAACTGNEFSQERGLTAFMDLNTKGHCFLNKMLVFLLPHALYKDSQLLEQLLARICQELRQLFFEGVYARGRWWHAALIGWKGDLMWYAKTANLNRCYNRLAFDALMCHECEAGSLSEPFEDVNEIPCWRNSIYKNRPWETSPVFSCIPFEDKAPEKVLRRDPFHNTKLGVFRDFIASSILLLAEMKYFHDEGGRNSRNHLLNRAYMRFKLYTMAVHRPAALRSFTTDNFNAPKRRSYPWMSCKGSDATLLVEWLVVMTAACLMNPLELGHVATLEKLNQASRSANAWTKAMYRHGIFMRKSCARAIYKEGRRFVELYNELAYDCLHKLNFCGFALKPKLHLVAHGLFEQKTWLDDPIVTWVPNPYIWNCEGNEDCVGRVSRLARRVHQTQVCRNCIERFLMKSKFLYKRYKEGRSRKRKR</sequence>
<feature type="compositionally biased region" description="Basic residues" evidence="1">
    <location>
        <begin position="31"/>
        <end position="40"/>
    </location>
</feature>
<feature type="region of interest" description="Disordered" evidence="1">
    <location>
        <begin position="1"/>
        <end position="67"/>
    </location>
</feature>
<comment type="caution">
    <text evidence="2">The sequence shown here is derived from an EMBL/GenBank/DDBJ whole genome shotgun (WGS) entry which is preliminary data.</text>
</comment>
<proteinExistence type="predicted"/>
<protein>
    <submittedName>
        <fullName evidence="2">HERC1 protein</fullName>
    </submittedName>
</protein>
<organism evidence="2 3">
    <name type="scientific">Symbiodinium pilosum</name>
    <name type="common">Dinoflagellate</name>
    <dbReference type="NCBI Taxonomy" id="2952"/>
    <lineage>
        <taxon>Eukaryota</taxon>
        <taxon>Sar</taxon>
        <taxon>Alveolata</taxon>
        <taxon>Dinophyceae</taxon>
        <taxon>Suessiales</taxon>
        <taxon>Symbiodiniaceae</taxon>
        <taxon>Symbiodinium</taxon>
    </lineage>
</organism>
<evidence type="ECO:0000313" key="2">
    <source>
        <dbReference type="EMBL" id="CAE7267941.1"/>
    </source>
</evidence>